<dbReference type="PANTHER" id="PTHR33221:SF5">
    <property type="entry name" value="HTH-TYPE TRANSCRIPTIONAL REGULATOR ISCR"/>
    <property type="match status" value="1"/>
</dbReference>
<reference evidence="3" key="1">
    <citation type="journal article" date="2023" name="Int. J. Syst. Evol. Microbiol.">
        <title>Claveliimonas bilis gen. nov., sp. nov., deoxycholic acid-producing bacteria isolated from human faeces, and reclassification of Sellimonas monacensis Zenner et al. 2021 as Claveliimonas monacensis comb. nov.</title>
        <authorList>
            <person name="Hisatomi A."/>
            <person name="Kastawa N.W.E.P.G."/>
            <person name="Song I."/>
            <person name="Ohkuma M."/>
            <person name="Fukiya S."/>
            <person name="Sakamoto M."/>
        </authorList>
    </citation>
    <scope>NUCLEOTIDE SEQUENCE [LARGE SCALE GENOMIC DNA]</scope>
    <source>
        <strain evidence="3">12BBH14</strain>
    </source>
</reference>
<name>A0ABM8I419_9FIRM</name>
<dbReference type="EMBL" id="AP027742">
    <property type="protein sequence ID" value="BDZ76911.1"/>
    <property type="molecule type" value="Genomic_DNA"/>
</dbReference>
<dbReference type="PANTHER" id="PTHR33221">
    <property type="entry name" value="WINGED HELIX-TURN-HELIX TRANSCRIPTIONAL REGULATOR, RRF2 FAMILY"/>
    <property type="match status" value="1"/>
</dbReference>
<dbReference type="NCBIfam" id="TIGR00738">
    <property type="entry name" value="rrf2_super"/>
    <property type="match status" value="1"/>
</dbReference>
<gene>
    <name evidence="2" type="ORF">Lac1_10940</name>
</gene>
<organism evidence="2 3">
    <name type="scientific">Claveliimonas bilis</name>
    <dbReference type="NCBI Taxonomy" id="3028070"/>
    <lineage>
        <taxon>Bacteria</taxon>
        <taxon>Bacillati</taxon>
        <taxon>Bacillota</taxon>
        <taxon>Clostridia</taxon>
        <taxon>Lachnospirales</taxon>
        <taxon>Lachnospiraceae</taxon>
        <taxon>Claveliimonas</taxon>
    </lineage>
</organism>
<keyword evidence="3" id="KW-1185">Reference proteome</keyword>
<dbReference type="Pfam" id="PF02082">
    <property type="entry name" value="Rrf2"/>
    <property type="match status" value="1"/>
</dbReference>
<sequence length="149" mass="16368">MKISTKGIYALEIVADLAVHTGNGKLESLGNVAQRRALSEKYLERIVKSLKAAGIVESTRGAHGGYALKCSPDQIYVKDVLNAVEGSLAPVECLTRPADCQIDCDVCPTRGTWQQIWDCILDVTAKVRISDIMKEMEKMKKDIDSQEKA</sequence>
<dbReference type="InterPro" id="IPR030489">
    <property type="entry name" value="TR_Rrf2-type_CS"/>
</dbReference>
<evidence type="ECO:0000256" key="1">
    <source>
        <dbReference type="ARBA" id="ARBA00023125"/>
    </source>
</evidence>
<dbReference type="InterPro" id="IPR036390">
    <property type="entry name" value="WH_DNA-bd_sf"/>
</dbReference>
<dbReference type="Gene3D" id="1.10.10.10">
    <property type="entry name" value="Winged helix-like DNA-binding domain superfamily/Winged helix DNA-binding domain"/>
    <property type="match status" value="1"/>
</dbReference>
<keyword evidence="1" id="KW-0238">DNA-binding</keyword>
<dbReference type="InterPro" id="IPR000944">
    <property type="entry name" value="Tscrpt_reg_Rrf2"/>
</dbReference>
<evidence type="ECO:0000313" key="2">
    <source>
        <dbReference type="EMBL" id="BDZ76911.1"/>
    </source>
</evidence>
<dbReference type="PROSITE" id="PS51197">
    <property type="entry name" value="HTH_RRF2_2"/>
    <property type="match status" value="1"/>
</dbReference>
<accession>A0ABM8I419</accession>
<dbReference type="SUPFAM" id="SSF46785">
    <property type="entry name" value="Winged helix' DNA-binding domain"/>
    <property type="match status" value="1"/>
</dbReference>
<evidence type="ECO:0000313" key="3">
    <source>
        <dbReference type="Proteomes" id="UP001305815"/>
    </source>
</evidence>
<proteinExistence type="predicted"/>
<protein>
    <submittedName>
        <fullName evidence="2">AsnC family transcriptional regulator</fullName>
    </submittedName>
</protein>
<dbReference type="Proteomes" id="UP001305815">
    <property type="component" value="Chromosome"/>
</dbReference>
<dbReference type="RefSeq" id="WP_230106700.1">
    <property type="nucleotide sequence ID" value="NZ_AP024845.1"/>
</dbReference>
<dbReference type="PROSITE" id="PS01332">
    <property type="entry name" value="HTH_RRF2_1"/>
    <property type="match status" value="1"/>
</dbReference>
<dbReference type="InterPro" id="IPR036388">
    <property type="entry name" value="WH-like_DNA-bd_sf"/>
</dbReference>